<proteinExistence type="predicted"/>
<dbReference type="AlphaFoldDB" id="A0A1I7H5Z6"/>
<accession>A0A1I7H5Z6</accession>
<feature type="chain" id="PRO_5010374853" description="EF-hand domain-containing protein" evidence="2">
    <location>
        <begin position="27"/>
        <end position="137"/>
    </location>
</feature>
<feature type="signal peptide" evidence="2">
    <location>
        <begin position="1"/>
        <end position="26"/>
    </location>
</feature>
<organism evidence="3 4">
    <name type="scientific">Nitrosospira multiformis</name>
    <dbReference type="NCBI Taxonomy" id="1231"/>
    <lineage>
        <taxon>Bacteria</taxon>
        <taxon>Pseudomonadati</taxon>
        <taxon>Pseudomonadota</taxon>
        <taxon>Betaproteobacteria</taxon>
        <taxon>Nitrosomonadales</taxon>
        <taxon>Nitrosomonadaceae</taxon>
        <taxon>Nitrosospira</taxon>
    </lineage>
</organism>
<evidence type="ECO:0000256" key="2">
    <source>
        <dbReference type="SAM" id="SignalP"/>
    </source>
</evidence>
<name>A0A1I7H5Z6_9PROT</name>
<feature type="compositionally biased region" description="Low complexity" evidence="1">
    <location>
        <begin position="38"/>
        <end position="54"/>
    </location>
</feature>
<feature type="region of interest" description="Disordered" evidence="1">
    <location>
        <begin position="27"/>
        <end position="137"/>
    </location>
</feature>
<dbReference type="RefSeq" id="WP_074974657.1">
    <property type="nucleotide sequence ID" value="NZ_FPBZ01000007.1"/>
</dbReference>
<dbReference type="Proteomes" id="UP000182649">
    <property type="component" value="Unassembled WGS sequence"/>
</dbReference>
<evidence type="ECO:0000313" key="3">
    <source>
        <dbReference type="EMBL" id="SFU56074.1"/>
    </source>
</evidence>
<evidence type="ECO:0000313" key="4">
    <source>
        <dbReference type="Proteomes" id="UP000182649"/>
    </source>
</evidence>
<feature type="compositionally biased region" description="Pro residues" evidence="1">
    <location>
        <begin position="55"/>
        <end position="68"/>
    </location>
</feature>
<dbReference type="OrthoDB" id="8566297at2"/>
<keyword evidence="2" id="KW-0732">Signal</keyword>
<dbReference type="EMBL" id="FPBZ01000007">
    <property type="protein sequence ID" value="SFU56074.1"/>
    <property type="molecule type" value="Genomic_DNA"/>
</dbReference>
<evidence type="ECO:0008006" key="5">
    <source>
        <dbReference type="Google" id="ProtNLM"/>
    </source>
</evidence>
<evidence type="ECO:0000256" key="1">
    <source>
        <dbReference type="SAM" id="MobiDB-lite"/>
    </source>
</evidence>
<gene>
    <name evidence="3" type="ORF">SAMN05216417_10752</name>
</gene>
<reference evidence="3 4" key="1">
    <citation type="submission" date="2016-10" db="EMBL/GenBank/DDBJ databases">
        <authorList>
            <person name="de Groot N.N."/>
        </authorList>
    </citation>
    <scope>NUCLEOTIDE SEQUENCE [LARGE SCALE GENOMIC DNA]</scope>
    <source>
        <strain evidence="3 4">Nl14</strain>
    </source>
</reference>
<sequence length="137" mass="14067">MKPSKFVTQSLLLAGTVFLAPVAIHAQTAPGPGGSIVGQPPGQGMSPGSGYIIGQPPPPPTRPMPPQPSMRQNDSTPPPLAPGQIGPVQSGPPPSGLMSGRDPMKERLNRANREGADLDRNGIISPEEATTIPQSSP</sequence>
<feature type="compositionally biased region" description="Basic and acidic residues" evidence="1">
    <location>
        <begin position="102"/>
        <end position="120"/>
    </location>
</feature>
<protein>
    <recommendedName>
        <fullName evidence="5">EF-hand domain-containing protein</fullName>
    </recommendedName>
</protein>